<organism evidence="1">
    <name type="scientific">hydrothermal vent metagenome</name>
    <dbReference type="NCBI Taxonomy" id="652676"/>
    <lineage>
        <taxon>unclassified sequences</taxon>
        <taxon>metagenomes</taxon>
        <taxon>ecological metagenomes</taxon>
    </lineage>
</organism>
<gene>
    <name evidence="1" type="ORF">MNB_SV-13-790</name>
</gene>
<dbReference type="EMBL" id="FPHM01000025">
    <property type="protein sequence ID" value="SFV55224.1"/>
    <property type="molecule type" value="Genomic_DNA"/>
</dbReference>
<sequence>MLKVKVIGLSFLLLVFSACVDPKPKPPVKPVNISVDNSEVVSKPVGIGISKLRKIQRFKKHPLGYYYYGQLLIEPKLSMNAVKGSESKELLAHVAELFHDHRKNFGLSVTPIINGITLPDIILFTYTYDSRTQSWTTTLNENPRTGMVLLTPSTELKFKFKYISIDDRDFSKITDITSLFNGGSWILSKASKPMIDMISGRIGDILSNSVTTTVTNSFVPVSDGIKSVSYQVQTKDAKVLATVKFSVLLSSSVVSGNGVGSNSINTIPKADKFMNPLNAIKTDITSNFTLYDDLNRVLPLNHFNQIENPRNFREMCRTVLNQLETYGLNQFDRLNAFSQILDGTDFARKPQLYTSGCLLNYEFQRLKEMGIPLNSIEVPTYNKVVINAKVLDMFAGYMKSPIGNRGHKSQLLSILTPNVLSLSAQNTDLNGFEDISFEEYPTATTAKNILERFEKVGVARACCYRFPNAYHSSFLFRALTGETIYRLTLSRQKKNAPVNSIRIEPWADNKISPVNLKKLREVAENIVENSEKDFLIN</sequence>
<dbReference type="AlphaFoldDB" id="A0A1W1BNX1"/>
<proteinExistence type="predicted"/>
<reference evidence="1" key="1">
    <citation type="submission" date="2016-10" db="EMBL/GenBank/DDBJ databases">
        <authorList>
            <person name="de Groot N.N."/>
        </authorList>
    </citation>
    <scope>NUCLEOTIDE SEQUENCE</scope>
</reference>
<dbReference type="PROSITE" id="PS51257">
    <property type="entry name" value="PROKAR_LIPOPROTEIN"/>
    <property type="match status" value="1"/>
</dbReference>
<evidence type="ECO:0000313" key="1">
    <source>
        <dbReference type="EMBL" id="SFV55224.1"/>
    </source>
</evidence>
<evidence type="ECO:0008006" key="2">
    <source>
        <dbReference type="Google" id="ProtNLM"/>
    </source>
</evidence>
<protein>
    <recommendedName>
        <fullName evidence="2">Lipoprotein</fullName>
    </recommendedName>
</protein>
<name>A0A1W1BNX1_9ZZZZ</name>
<accession>A0A1W1BNX1</accession>